<evidence type="ECO:0000256" key="1">
    <source>
        <dbReference type="SAM" id="MobiDB-lite"/>
    </source>
</evidence>
<proteinExistence type="predicted"/>
<dbReference type="PANTHER" id="PTHR43040">
    <property type="entry name" value="RIBONUCLEASE D"/>
    <property type="match status" value="1"/>
</dbReference>
<dbReference type="AlphaFoldDB" id="A0A9P6AX35"/>
<evidence type="ECO:0000313" key="4">
    <source>
        <dbReference type="Proteomes" id="UP000886523"/>
    </source>
</evidence>
<feature type="domain" description="3'-5' exonuclease" evidence="2">
    <location>
        <begin position="25"/>
        <end position="156"/>
    </location>
</feature>
<dbReference type="EMBL" id="MU128980">
    <property type="protein sequence ID" value="KAF9512955.1"/>
    <property type="molecule type" value="Genomic_DNA"/>
</dbReference>
<dbReference type="InterPro" id="IPR002562">
    <property type="entry name" value="3'-5'_exonuclease_dom"/>
</dbReference>
<protein>
    <recommendedName>
        <fullName evidence="2">3'-5' exonuclease domain-containing protein</fullName>
    </recommendedName>
</protein>
<gene>
    <name evidence="3" type="ORF">BS47DRAFT_1344899</name>
</gene>
<evidence type="ECO:0000313" key="3">
    <source>
        <dbReference type="EMBL" id="KAF9512955.1"/>
    </source>
</evidence>
<reference evidence="3" key="1">
    <citation type="journal article" date="2020" name="Nat. Commun.">
        <title>Large-scale genome sequencing of mycorrhizal fungi provides insights into the early evolution of symbiotic traits.</title>
        <authorList>
            <person name="Miyauchi S."/>
            <person name="Kiss E."/>
            <person name="Kuo A."/>
            <person name="Drula E."/>
            <person name="Kohler A."/>
            <person name="Sanchez-Garcia M."/>
            <person name="Morin E."/>
            <person name="Andreopoulos B."/>
            <person name="Barry K.W."/>
            <person name="Bonito G."/>
            <person name="Buee M."/>
            <person name="Carver A."/>
            <person name="Chen C."/>
            <person name="Cichocki N."/>
            <person name="Clum A."/>
            <person name="Culley D."/>
            <person name="Crous P.W."/>
            <person name="Fauchery L."/>
            <person name="Girlanda M."/>
            <person name="Hayes R.D."/>
            <person name="Keri Z."/>
            <person name="LaButti K."/>
            <person name="Lipzen A."/>
            <person name="Lombard V."/>
            <person name="Magnuson J."/>
            <person name="Maillard F."/>
            <person name="Murat C."/>
            <person name="Nolan M."/>
            <person name="Ohm R.A."/>
            <person name="Pangilinan J."/>
            <person name="Pereira M.F."/>
            <person name="Perotto S."/>
            <person name="Peter M."/>
            <person name="Pfister S."/>
            <person name="Riley R."/>
            <person name="Sitrit Y."/>
            <person name="Stielow J.B."/>
            <person name="Szollosi G."/>
            <person name="Zifcakova L."/>
            <person name="Stursova M."/>
            <person name="Spatafora J.W."/>
            <person name="Tedersoo L."/>
            <person name="Vaario L.M."/>
            <person name="Yamada A."/>
            <person name="Yan M."/>
            <person name="Wang P."/>
            <person name="Xu J."/>
            <person name="Bruns T."/>
            <person name="Baldrian P."/>
            <person name="Vilgalys R."/>
            <person name="Dunand C."/>
            <person name="Henrissat B."/>
            <person name="Grigoriev I.V."/>
            <person name="Hibbett D."/>
            <person name="Nagy L.G."/>
            <person name="Martin F.M."/>
        </authorList>
    </citation>
    <scope>NUCLEOTIDE SEQUENCE</scope>
    <source>
        <strain evidence="3">UP504</strain>
    </source>
</reference>
<sequence length="198" mass="22547">MTFILDVFVLGADIFTTSIDPSITLKSILESREIIKCFFDVRNDSDALYNIYHISMTSVVDLQILENATRRGSKRLLNGLSRTICTDAGLAKDVLAKWVEVKKISTESGVKSEVAIIAQNDAVLEKNFKAFEIRPLPQALIEYCINDVIHLPRLWLIYDRKLDYKWRAKTENESTRITGEVGPEYAEKRRHGDSLPIL</sequence>
<dbReference type="InterPro" id="IPR036397">
    <property type="entry name" value="RNaseH_sf"/>
</dbReference>
<feature type="region of interest" description="Disordered" evidence="1">
    <location>
        <begin position="179"/>
        <end position="198"/>
    </location>
</feature>
<organism evidence="3 4">
    <name type="scientific">Hydnum rufescens UP504</name>
    <dbReference type="NCBI Taxonomy" id="1448309"/>
    <lineage>
        <taxon>Eukaryota</taxon>
        <taxon>Fungi</taxon>
        <taxon>Dikarya</taxon>
        <taxon>Basidiomycota</taxon>
        <taxon>Agaricomycotina</taxon>
        <taxon>Agaricomycetes</taxon>
        <taxon>Cantharellales</taxon>
        <taxon>Hydnaceae</taxon>
        <taxon>Hydnum</taxon>
    </lineage>
</organism>
<keyword evidence="4" id="KW-1185">Reference proteome</keyword>
<comment type="caution">
    <text evidence="3">The sequence shown here is derived from an EMBL/GenBank/DDBJ whole genome shotgun (WGS) entry which is preliminary data.</text>
</comment>
<dbReference type="SUPFAM" id="SSF53098">
    <property type="entry name" value="Ribonuclease H-like"/>
    <property type="match status" value="1"/>
</dbReference>
<name>A0A9P6AX35_9AGAM</name>
<dbReference type="Gene3D" id="3.30.420.10">
    <property type="entry name" value="Ribonuclease H-like superfamily/Ribonuclease H"/>
    <property type="match status" value="1"/>
</dbReference>
<accession>A0A9P6AX35</accession>
<dbReference type="GO" id="GO:0008408">
    <property type="term" value="F:3'-5' exonuclease activity"/>
    <property type="evidence" value="ECO:0007669"/>
    <property type="project" value="InterPro"/>
</dbReference>
<dbReference type="InterPro" id="IPR012337">
    <property type="entry name" value="RNaseH-like_sf"/>
</dbReference>
<dbReference type="Proteomes" id="UP000886523">
    <property type="component" value="Unassembled WGS sequence"/>
</dbReference>
<dbReference type="Pfam" id="PF01612">
    <property type="entry name" value="DNA_pol_A_exo1"/>
    <property type="match status" value="1"/>
</dbReference>
<dbReference type="GO" id="GO:0006139">
    <property type="term" value="P:nucleobase-containing compound metabolic process"/>
    <property type="evidence" value="ECO:0007669"/>
    <property type="project" value="InterPro"/>
</dbReference>
<dbReference type="GO" id="GO:0003676">
    <property type="term" value="F:nucleic acid binding"/>
    <property type="evidence" value="ECO:0007669"/>
    <property type="project" value="InterPro"/>
</dbReference>
<evidence type="ECO:0000259" key="2">
    <source>
        <dbReference type="Pfam" id="PF01612"/>
    </source>
</evidence>
<dbReference type="OrthoDB" id="26838at2759"/>
<dbReference type="PANTHER" id="PTHR43040:SF1">
    <property type="entry name" value="RIBONUCLEASE D"/>
    <property type="match status" value="1"/>
</dbReference>
<feature type="compositionally biased region" description="Basic and acidic residues" evidence="1">
    <location>
        <begin position="185"/>
        <end position="198"/>
    </location>
</feature>